<dbReference type="GO" id="GO:0005524">
    <property type="term" value="F:ATP binding"/>
    <property type="evidence" value="ECO:0007669"/>
    <property type="project" value="UniProtKB-UniRule"/>
</dbReference>
<dbReference type="PROSITE" id="PS00107">
    <property type="entry name" value="PROTEIN_KINASE_ATP"/>
    <property type="match status" value="1"/>
</dbReference>
<evidence type="ECO:0000256" key="11">
    <source>
        <dbReference type="ARBA" id="ARBA00048679"/>
    </source>
</evidence>
<comment type="catalytic activity">
    <reaction evidence="10">
        <text>L-threonyl-[protein] + ATP = O-phospho-L-threonyl-[protein] + ADP + H(+)</text>
        <dbReference type="Rhea" id="RHEA:46608"/>
        <dbReference type="Rhea" id="RHEA-COMP:11060"/>
        <dbReference type="Rhea" id="RHEA-COMP:11605"/>
        <dbReference type="ChEBI" id="CHEBI:15378"/>
        <dbReference type="ChEBI" id="CHEBI:30013"/>
        <dbReference type="ChEBI" id="CHEBI:30616"/>
        <dbReference type="ChEBI" id="CHEBI:61977"/>
        <dbReference type="ChEBI" id="CHEBI:456216"/>
        <dbReference type="EC" id="2.7.11.1"/>
    </reaction>
</comment>
<evidence type="ECO:0000256" key="9">
    <source>
        <dbReference type="ARBA" id="ARBA00023212"/>
    </source>
</evidence>
<dbReference type="OMA" id="FARVMSC"/>
<dbReference type="EMBL" id="CYKH01001718">
    <property type="protein sequence ID" value="CUG89286.1"/>
    <property type="molecule type" value="Genomic_DNA"/>
</dbReference>
<name>A0A0S4JD17_BODSA</name>
<dbReference type="PROSITE" id="PS50011">
    <property type="entry name" value="PROTEIN_KINASE_DOM"/>
    <property type="match status" value="1"/>
</dbReference>
<feature type="domain" description="Protein kinase" evidence="15">
    <location>
        <begin position="4"/>
        <end position="307"/>
    </location>
</feature>
<gene>
    <name evidence="16" type="ORF">BSAL_20270</name>
</gene>
<dbReference type="InterPro" id="IPR011009">
    <property type="entry name" value="Kinase-like_dom_sf"/>
</dbReference>
<keyword evidence="5" id="KW-0808">Transferase</keyword>
<dbReference type="VEuPathDB" id="TriTrypDB:BSAL_07340"/>
<evidence type="ECO:0000256" key="2">
    <source>
        <dbReference type="ARBA" id="ARBA00012513"/>
    </source>
</evidence>
<dbReference type="GO" id="GO:0004674">
    <property type="term" value="F:protein serine/threonine kinase activity"/>
    <property type="evidence" value="ECO:0007669"/>
    <property type="project" value="UniProtKB-KW"/>
</dbReference>
<dbReference type="PANTHER" id="PTHR22983:SF6">
    <property type="entry name" value="SERINE_THREONINE-PROTEIN KINASE 36"/>
    <property type="match status" value="1"/>
</dbReference>
<dbReference type="FunFam" id="3.30.200.20:FF:000042">
    <property type="entry name" value="Aurora kinase A"/>
    <property type="match status" value="1"/>
</dbReference>
<dbReference type="EC" id="2.7.11.1" evidence="2"/>
<keyword evidence="7 16" id="KW-0418">Kinase</keyword>
<evidence type="ECO:0000256" key="10">
    <source>
        <dbReference type="ARBA" id="ARBA00047899"/>
    </source>
</evidence>
<evidence type="ECO:0000256" key="8">
    <source>
        <dbReference type="ARBA" id="ARBA00022840"/>
    </source>
</evidence>
<keyword evidence="3" id="KW-0963">Cytoplasm</keyword>
<dbReference type="InterPro" id="IPR017441">
    <property type="entry name" value="Protein_kinase_ATP_BS"/>
</dbReference>
<keyword evidence="8 14" id="KW-0067">ATP-binding</keyword>
<reference evidence="17" key="1">
    <citation type="submission" date="2015-09" db="EMBL/GenBank/DDBJ databases">
        <authorList>
            <consortium name="Pathogen Informatics"/>
        </authorList>
    </citation>
    <scope>NUCLEOTIDE SEQUENCE [LARGE SCALE GENOMIC DNA]</scope>
    <source>
        <strain evidence="17">Lake Konstanz</strain>
    </source>
</reference>
<accession>A0A0S4JD17</accession>
<evidence type="ECO:0000256" key="4">
    <source>
        <dbReference type="ARBA" id="ARBA00022527"/>
    </source>
</evidence>
<dbReference type="FunFam" id="1.10.510.10:FF:000292">
    <property type="entry name" value="Serine/threonine-protein kinase 36"/>
    <property type="match status" value="1"/>
</dbReference>
<comment type="catalytic activity">
    <reaction evidence="11">
        <text>L-seryl-[protein] + ATP = O-phospho-L-seryl-[protein] + ADP + H(+)</text>
        <dbReference type="Rhea" id="RHEA:17989"/>
        <dbReference type="Rhea" id="RHEA-COMP:9863"/>
        <dbReference type="Rhea" id="RHEA-COMP:11604"/>
        <dbReference type="ChEBI" id="CHEBI:15378"/>
        <dbReference type="ChEBI" id="CHEBI:29999"/>
        <dbReference type="ChEBI" id="CHEBI:30616"/>
        <dbReference type="ChEBI" id="CHEBI:83421"/>
        <dbReference type="ChEBI" id="CHEBI:456216"/>
        <dbReference type="EC" id="2.7.11.1"/>
    </reaction>
</comment>
<keyword evidence="9" id="KW-0206">Cytoskeleton</keyword>
<dbReference type="Proteomes" id="UP000051952">
    <property type="component" value="Unassembled WGS sequence"/>
</dbReference>
<dbReference type="Gene3D" id="1.25.10.10">
    <property type="entry name" value="Leucine-rich Repeat Variant"/>
    <property type="match status" value="1"/>
</dbReference>
<dbReference type="InterPro" id="IPR000225">
    <property type="entry name" value="Armadillo"/>
</dbReference>
<organism evidence="16 17">
    <name type="scientific">Bodo saltans</name>
    <name type="common">Flagellated protozoan</name>
    <dbReference type="NCBI Taxonomy" id="75058"/>
    <lineage>
        <taxon>Eukaryota</taxon>
        <taxon>Discoba</taxon>
        <taxon>Euglenozoa</taxon>
        <taxon>Kinetoplastea</taxon>
        <taxon>Metakinetoplastina</taxon>
        <taxon>Eubodonida</taxon>
        <taxon>Bodonidae</taxon>
        <taxon>Bodo</taxon>
    </lineage>
</organism>
<evidence type="ECO:0000256" key="13">
    <source>
        <dbReference type="PROSITE-ProRule" id="PRU00259"/>
    </source>
</evidence>
<dbReference type="PROSITE" id="PS00108">
    <property type="entry name" value="PROTEIN_KINASE_ST"/>
    <property type="match status" value="1"/>
</dbReference>
<dbReference type="CDD" id="cd14002">
    <property type="entry name" value="STKc_STK36"/>
    <property type="match status" value="1"/>
</dbReference>
<dbReference type="SUPFAM" id="SSF56112">
    <property type="entry name" value="Protein kinase-like (PK-like)"/>
    <property type="match status" value="1"/>
</dbReference>
<proteinExistence type="predicted"/>
<dbReference type="InterPro" id="IPR000719">
    <property type="entry name" value="Prot_kinase_dom"/>
</dbReference>
<evidence type="ECO:0000259" key="15">
    <source>
        <dbReference type="PROSITE" id="PS50011"/>
    </source>
</evidence>
<dbReference type="PROSITE" id="PS50176">
    <property type="entry name" value="ARM_REPEAT"/>
    <property type="match status" value="1"/>
</dbReference>
<comment type="subcellular location">
    <subcellularLocation>
        <location evidence="1">Cytoplasm</location>
        <location evidence="1">Cytoskeleton</location>
    </subcellularLocation>
</comment>
<dbReference type="AlphaFoldDB" id="A0A0S4JD17"/>
<evidence type="ECO:0000256" key="14">
    <source>
        <dbReference type="PROSITE-ProRule" id="PRU10141"/>
    </source>
</evidence>
<keyword evidence="17" id="KW-1185">Reference proteome</keyword>
<evidence type="ECO:0000313" key="16">
    <source>
        <dbReference type="EMBL" id="CUG89286.1"/>
    </source>
</evidence>
<dbReference type="PANTHER" id="PTHR22983">
    <property type="entry name" value="PROTEIN KINASE RELATED"/>
    <property type="match status" value="1"/>
</dbReference>
<evidence type="ECO:0000256" key="12">
    <source>
        <dbReference type="ARBA" id="ARBA00075375"/>
    </source>
</evidence>
<dbReference type="InterPro" id="IPR016024">
    <property type="entry name" value="ARM-type_fold"/>
</dbReference>
<sequence length="1230" mass="135199">MDTYHVLDLIGEGSFGKVFKARRKGSGHVVAMKFILKKGKNDKELRNLRSEIEILTKLNHENIITLFDAFETQNEFVVVMEYAQGELFEVLEDDKTLPEEEVQKIAKQLVRALYYLHSNRIIHRDMKPQNILIGQNGAVKLCDFGFARAMSCNTMVLTSIKGTPLYMAPELVQEQPYNHTADLWSLGCILYELYYGQPPFYTNNIYTLIQQIVRDPVKFPDPISPNLKAFLKGLLNKKCLGSIELACSVTTAVRRRSKKKNIQQIVRDPVKFPDAISPNLKAFLKGLLNKSASARLNWPAVLQQPFVAEAPEDHRWRVPITQHDAAMKERLELLDCLRTVAPPRLTSGSGPAGRTKEGGMAGGLHALRRSADVMPTSQRQQFEVFSNATAEVLATCTDQVMLTDTLKAVASAADAATATPVQSAIILERLPRIGFLAPLVQRLNSNESPEVIQLVILCLRTKKKMLTDTMLTDTLKAVASAADAATATPVQSAIILERLPRIGFLAPLVQRLNSNESPEVIQLVILCLRTLMQPENGSVLSFPSQRPQREVTSILTQREETRASDIAVRDHIAFELLKKPAEPLQFLCHEATTNESGQGESALKIIVQCCKWNPSFGAAFVQLKEFTSFWAALLEMTADVATVEGRKKVPLATLSLHAAATLLPPLKLNAAHLLDAQRMSGFVSSALAAVCFYRAPTSMIVEVDVSILAHASAAATLIAFVHRDLRDIIAFAPDQGLVDGLLQIAASINACPTRPVVPRAMGSSYGFPEYGLLDGIVQMISIMFTDPESFLFETGASVVQGDKKSAFRLIIDLLRDSDSKSELSPLGLLSALRCVHTVVLRQRERAGSLQCLADTVPPYASDPPGQITVTAVVVRQLRTELLRHLRLWPESRGGGSKGVAAHINVIVQILSLTFLSSPNPATQAEYEKAVHAVQQGMYREGLMDNLIHSLDHTEAGAWGQPFGVVTRLAMGSQHFAKALVEGGGLHPDRMRRILDAKRSSGSLIADGLNVLSQLSRTSKDYYQPIHESNIFEPLLQLLKHTDGGIRAKTCNLIGNLCKHSNFFYDALCQHQLIREVVARCTDEDAATQKFAAFAVGNAAFHSEQLYSHLKGAIPALVLLLGSQDEKTRQNAAGAISNFVRNGNTLCKQLISDGALAAILKVLVNDSFALRKIALITLGSFCAYEECRSVLVQMGVVDTLRKEEATLMKEQDPTVAKYIQRIRQRLGIATA</sequence>
<dbReference type="SUPFAM" id="SSF48371">
    <property type="entry name" value="ARM repeat"/>
    <property type="match status" value="1"/>
</dbReference>
<evidence type="ECO:0000256" key="3">
    <source>
        <dbReference type="ARBA" id="ARBA00022490"/>
    </source>
</evidence>
<dbReference type="GO" id="GO:0005856">
    <property type="term" value="C:cytoskeleton"/>
    <property type="evidence" value="ECO:0007669"/>
    <property type="project" value="UniProtKB-SubCell"/>
</dbReference>
<dbReference type="Gene3D" id="1.10.510.10">
    <property type="entry name" value="Transferase(Phosphotransferase) domain 1"/>
    <property type="match status" value="2"/>
</dbReference>
<evidence type="ECO:0000256" key="1">
    <source>
        <dbReference type="ARBA" id="ARBA00004245"/>
    </source>
</evidence>
<dbReference type="GO" id="GO:0005737">
    <property type="term" value="C:cytoplasm"/>
    <property type="evidence" value="ECO:0007669"/>
    <property type="project" value="UniProtKB-ARBA"/>
</dbReference>
<dbReference type="InterPro" id="IPR011989">
    <property type="entry name" value="ARM-like"/>
</dbReference>
<dbReference type="SMART" id="SM00185">
    <property type="entry name" value="ARM"/>
    <property type="match status" value="3"/>
</dbReference>
<keyword evidence="4" id="KW-0723">Serine/threonine-protein kinase</keyword>
<evidence type="ECO:0000256" key="7">
    <source>
        <dbReference type="ARBA" id="ARBA00022777"/>
    </source>
</evidence>
<dbReference type="OrthoDB" id="266718at2759"/>
<protein>
    <recommendedName>
        <fullName evidence="2">non-specific serine/threonine protein kinase</fullName>
        <ecNumber evidence="2">2.7.11.1</ecNumber>
    </recommendedName>
    <alternativeName>
        <fullName evidence="12">Fused homolog</fullName>
    </alternativeName>
</protein>
<keyword evidence="6 14" id="KW-0547">Nucleotide-binding</keyword>
<evidence type="ECO:0000256" key="6">
    <source>
        <dbReference type="ARBA" id="ARBA00022741"/>
    </source>
</evidence>
<dbReference type="Pfam" id="PF00514">
    <property type="entry name" value="Arm"/>
    <property type="match status" value="1"/>
</dbReference>
<feature type="repeat" description="ARM" evidence="13">
    <location>
        <begin position="1111"/>
        <end position="1141"/>
    </location>
</feature>
<dbReference type="Pfam" id="PF00069">
    <property type="entry name" value="Pkinase"/>
    <property type="match status" value="1"/>
</dbReference>
<evidence type="ECO:0000256" key="5">
    <source>
        <dbReference type="ARBA" id="ARBA00022679"/>
    </source>
</evidence>
<feature type="binding site" evidence="14">
    <location>
        <position position="37"/>
    </location>
    <ligand>
        <name>ATP</name>
        <dbReference type="ChEBI" id="CHEBI:30616"/>
    </ligand>
</feature>
<evidence type="ECO:0000313" key="17">
    <source>
        <dbReference type="Proteomes" id="UP000051952"/>
    </source>
</evidence>
<dbReference type="InterPro" id="IPR008271">
    <property type="entry name" value="Ser/Thr_kinase_AS"/>
</dbReference>
<dbReference type="SMART" id="SM00220">
    <property type="entry name" value="S_TKc"/>
    <property type="match status" value="1"/>
</dbReference>